<dbReference type="InterPro" id="IPR051944">
    <property type="entry name" value="BEACH_domain_protein"/>
</dbReference>
<dbReference type="SUPFAM" id="SSF48371">
    <property type="entry name" value="ARM repeat"/>
    <property type="match status" value="1"/>
</dbReference>
<protein>
    <submittedName>
        <fullName evidence="3">Putative WD repeat and FYVE domain-containing protein 3-like</fullName>
    </submittedName>
</protein>
<reference evidence="3 4" key="1">
    <citation type="journal article" date="2017" name="PLoS Biol.">
        <title>The sea cucumber genome provides insights into morphological evolution and visceral regeneration.</title>
        <authorList>
            <person name="Zhang X."/>
            <person name="Sun L."/>
            <person name="Yuan J."/>
            <person name="Sun Y."/>
            <person name="Gao Y."/>
            <person name="Zhang L."/>
            <person name="Li S."/>
            <person name="Dai H."/>
            <person name="Hamel J.F."/>
            <person name="Liu C."/>
            <person name="Yu Y."/>
            <person name="Liu S."/>
            <person name="Lin W."/>
            <person name="Guo K."/>
            <person name="Jin S."/>
            <person name="Xu P."/>
            <person name="Storey K.B."/>
            <person name="Huan P."/>
            <person name="Zhang T."/>
            <person name="Zhou Y."/>
            <person name="Zhang J."/>
            <person name="Lin C."/>
            <person name="Li X."/>
            <person name="Xing L."/>
            <person name="Huo D."/>
            <person name="Sun M."/>
            <person name="Wang L."/>
            <person name="Mercier A."/>
            <person name="Li F."/>
            <person name="Yang H."/>
            <person name="Xiang J."/>
        </authorList>
    </citation>
    <scope>NUCLEOTIDE SEQUENCE [LARGE SCALE GENOMIC DNA]</scope>
    <source>
        <strain evidence="3">Shaxun</strain>
        <tissue evidence="3">Muscle</tissue>
    </source>
</reference>
<dbReference type="AlphaFoldDB" id="A0A2G8KXY0"/>
<dbReference type="STRING" id="307972.A0A2G8KXY0"/>
<name>A0A2G8KXY0_STIJA</name>
<evidence type="ECO:0000313" key="4">
    <source>
        <dbReference type="Proteomes" id="UP000230750"/>
    </source>
</evidence>
<gene>
    <name evidence="3" type="ORF">BSL78_10292</name>
</gene>
<dbReference type="PANTHER" id="PTHR46108">
    <property type="entry name" value="BLUE CHEESE"/>
    <property type="match status" value="1"/>
</dbReference>
<dbReference type="PANTHER" id="PTHR46108:SF4">
    <property type="entry name" value="BLUE CHEESE"/>
    <property type="match status" value="1"/>
</dbReference>
<evidence type="ECO:0000313" key="3">
    <source>
        <dbReference type="EMBL" id="PIK52859.1"/>
    </source>
</evidence>
<feature type="compositionally biased region" description="Basic residues" evidence="2">
    <location>
        <begin position="7"/>
        <end position="16"/>
    </location>
</feature>
<keyword evidence="4" id="KW-1185">Reference proteome</keyword>
<keyword evidence="1" id="KW-0853">WD repeat</keyword>
<sequence>MQPLKKLINRPSRRPTHSQDNELGLMHLRKLYVELCCTAQPLSQQEQEDKMYMMLPLFCKVFEGSPATEMIGRFGDVLQFATQVSRLFVTEIRRRATDKPSTKDAACAIIKYLEVQASEENSKGWMLLSTLNLLASGGPSIVQPMTIAALPSTLVKCLYLFFDLPEIDSPNKDAIENKQKELHRVIIQLLKRLCQYPASAEELAKEDDLNLLFSAISSWCPTHNIQWRKGAADVLTTISRHGLTEEVVQYVHRKGCLSACIWNMNHRVQGLTIMEIVEMCFTVYSLLKDSSDKTAILVDDFRTSEGYVFLTDFALKLEEMTTEESKHSMRHLMFLMASLTSCGFRELRPNSAVLEAPFQLPGFTFPVPSGKGQSVRNLQAFQVLQTVFLKARTEQLCKVILEVINNIYIRQRQLFCLGTPSHHFTIHRPNVGEASPHTEDDLGIIGVCRGEAKLCTLQGTDQPELATESWEVCFHGSYAKKKIENRGQNNIMVLMDIVDLVL</sequence>
<evidence type="ECO:0000256" key="1">
    <source>
        <dbReference type="ARBA" id="ARBA00022574"/>
    </source>
</evidence>
<dbReference type="EMBL" id="MRZV01000312">
    <property type="protein sequence ID" value="PIK52859.1"/>
    <property type="molecule type" value="Genomic_DNA"/>
</dbReference>
<feature type="region of interest" description="Disordered" evidence="2">
    <location>
        <begin position="1"/>
        <end position="20"/>
    </location>
</feature>
<dbReference type="Proteomes" id="UP000230750">
    <property type="component" value="Unassembled WGS sequence"/>
</dbReference>
<accession>A0A2G8KXY0</accession>
<organism evidence="3 4">
    <name type="scientific">Stichopus japonicus</name>
    <name type="common">Sea cucumber</name>
    <dbReference type="NCBI Taxonomy" id="307972"/>
    <lineage>
        <taxon>Eukaryota</taxon>
        <taxon>Metazoa</taxon>
        <taxon>Echinodermata</taxon>
        <taxon>Eleutherozoa</taxon>
        <taxon>Echinozoa</taxon>
        <taxon>Holothuroidea</taxon>
        <taxon>Aspidochirotacea</taxon>
        <taxon>Aspidochirotida</taxon>
        <taxon>Stichopodidae</taxon>
        <taxon>Apostichopus</taxon>
    </lineage>
</organism>
<evidence type="ECO:0000256" key="2">
    <source>
        <dbReference type="SAM" id="MobiDB-lite"/>
    </source>
</evidence>
<comment type="caution">
    <text evidence="3">The sequence shown here is derived from an EMBL/GenBank/DDBJ whole genome shotgun (WGS) entry which is preliminary data.</text>
</comment>
<proteinExistence type="predicted"/>
<dbReference type="InterPro" id="IPR016024">
    <property type="entry name" value="ARM-type_fold"/>
</dbReference>
<dbReference type="OrthoDB" id="10018316at2759"/>